<dbReference type="CDD" id="cd07250">
    <property type="entry name" value="HPPD_C_like"/>
    <property type="match status" value="1"/>
</dbReference>
<evidence type="ECO:0000259" key="10">
    <source>
        <dbReference type="PROSITE" id="PS51819"/>
    </source>
</evidence>
<gene>
    <name evidence="11" type="ORF">PPAR00522_LOCUS5998</name>
</gene>
<keyword evidence="8" id="KW-0408">Iron</keyword>
<evidence type="ECO:0000256" key="4">
    <source>
        <dbReference type="ARBA" id="ARBA00013222"/>
    </source>
</evidence>
<dbReference type="InterPro" id="IPR041736">
    <property type="entry name" value="4OHPhenylPyrv_dOase_N"/>
</dbReference>
<evidence type="ECO:0000256" key="6">
    <source>
        <dbReference type="ARBA" id="ARBA00022737"/>
    </source>
</evidence>
<dbReference type="Gene3D" id="3.10.180.10">
    <property type="entry name" value="2,3-Dihydroxybiphenyl 1,2-Dioxygenase, domain 1"/>
    <property type="match status" value="2"/>
</dbReference>
<comment type="cofactor">
    <cofactor evidence="1">
        <name>Fe cation</name>
        <dbReference type="ChEBI" id="CHEBI:24875"/>
    </cofactor>
</comment>
<feature type="domain" description="VOC" evidence="10">
    <location>
        <begin position="247"/>
        <end position="407"/>
    </location>
</feature>
<dbReference type="InterPro" id="IPR029068">
    <property type="entry name" value="Glyas_Bleomycin-R_OHBP_Dase"/>
</dbReference>
<keyword evidence="9" id="KW-0585">Phenylalanine catabolism</keyword>
<dbReference type="GO" id="GO:0003868">
    <property type="term" value="F:4-hydroxyphenylpyruvate dioxygenase activity"/>
    <property type="evidence" value="ECO:0007669"/>
    <property type="project" value="UniProtKB-EC"/>
</dbReference>
<dbReference type="AlphaFoldDB" id="A0A7S0UWB0"/>
<proteinExistence type="inferred from homology"/>
<dbReference type="EC" id="1.13.11.27" evidence="4"/>
<dbReference type="InterPro" id="IPR005956">
    <property type="entry name" value="4OHPhenylPyrv_dOase"/>
</dbReference>
<comment type="similarity">
    <text evidence="3">Belongs to the 4HPPD family.</text>
</comment>
<feature type="domain" description="VOC" evidence="10">
    <location>
        <begin position="43"/>
        <end position="208"/>
    </location>
</feature>
<evidence type="ECO:0000256" key="5">
    <source>
        <dbReference type="ARBA" id="ARBA00022723"/>
    </source>
</evidence>
<evidence type="ECO:0000256" key="7">
    <source>
        <dbReference type="ARBA" id="ARBA00022878"/>
    </source>
</evidence>
<name>A0A7S0UWB0_9CHLO</name>
<dbReference type="PROSITE" id="PS51819">
    <property type="entry name" value="VOC"/>
    <property type="match status" value="2"/>
</dbReference>
<keyword evidence="6" id="KW-0677">Repeat</keyword>
<organism evidence="11">
    <name type="scientific">Polytomella parva</name>
    <dbReference type="NCBI Taxonomy" id="51329"/>
    <lineage>
        <taxon>Eukaryota</taxon>
        <taxon>Viridiplantae</taxon>
        <taxon>Chlorophyta</taxon>
        <taxon>core chlorophytes</taxon>
        <taxon>Chlorophyceae</taxon>
        <taxon>CS clade</taxon>
        <taxon>Chlamydomonadales</taxon>
        <taxon>Chlamydomonadaceae</taxon>
        <taxon>Polytomella</taxon>
    </lineage>
</organism>
<protein>
    <recommendedName>
        <fullName evidence="4">4-hydroxyphenylpyruvate dioxygenase</fullName>
        <ecNumber evidence="4">1.13.11.27</ecNumber>
    </recommendedName>
</protein>
<sequence>MKTSSSSSRSSQAKLVNPKPIKLVGYKNFVRQNPRSDKFNVRRFHSVEFFCSDATNVSKRFQHGLGMRQVAKSDLSTGNNKYASYVLQSGELVFALTAPYGRSEARMYKSPASNVIPGSNTKDTPVIPWKSYENAAAFKFIERHGLAVRTIALIVDDANDAFEKAVANGAEPVQSPVTLESSSPIESGYQVVSEVMLYGDVVLRFISGPFRGPFLMGYEHDLSMISDPDFECETQRSSSRRDFGLARLDHAVGNVPILSEALEKVITFTGFHPFAEFVAEDVGTVDSGLNSMVLANNNELVLLPMNEPTYGTRRQSQIETYLQHNDGSGLQHLAILTHDIFHTLEEMRRRSNSGGFEFMPPPNDSYYDALPQRIGSAISADQIQKAKKLGILVDRDDRGVLLQIFTKPLGDRPTIFIEIIQRLACEKMRQIEEEDEEQESAAFKATAAAAAAATIKAASAKTPEISRHIFNDTATATVERERRRELINEPVGGCGGFGKGNFSELFKSIEEYEKQLNV</sequence>
<keyword evidence="5" id="KW-0479">Metal-binding</keyword>
<accession>A0A7S0UWB0</accession>
<dbReference type="GO" id="GO:0046872">
    <property type="term" value="F:metal ion binding"/>
    <property type="evidence" value="ECO:0007669"/>
    <property type="project" value="UniProtKB-KW"/>
</dbReference>
<dbReference type="SUPFAM" id="SSF54593">
    <property type="entry name" value="Glyoxalase/Bleomycin resistance protein/Dihydroxybiphenyl dioxygenase"/>
    <property type="match status" value="1"/>
</dbReference>
<evidence type="ECO:0000256" key="8">
    <source>
        <dbReference type="ARBA" id="ARBA00023004"/>
    </source>
</evidence>
<keyword evidence="7" id="KW-0828">Tyrosine catabolism</keyword>
<dbReference type="InterPro" id="IPR037523">
    <property type="entry name" value="VOC_core"/>
</dbReference>
<dbReference type="EMBL" id="HBFM01009393">
    <property type="protein sequence ID" value="CAD8769600.1"/>
    <property type="molecule type" value="Transcribed_RNA"/>
</dbReference>
<dbReference type="FunFam" id="3.10.180.10:FF:000013">
    <property type="entry name" value="4-hydroxyphenylpyruvate dioxygenase"/>
    <property type="match status" value="1"/>
</dbReference>
<dbReference type="PANTHER" id="PTHR11959">
    <property type="entry name" value="4-HYDROXYPHENYLPYRUVATE DIOXYGENASE"/>
    <property type="match status" value="1"/>
</dbReference>
<dbReference type="GO" id="GO:0006559">
    <property type="term" value="P:L-phenylalanine catabolic process"/>
    <property type="evidence" value="ECO:0007669"/>
    <property type="project" value="UniProtKB-KW"/>
</dbReference>
<comment type="pathway">
    <text evidence="2">Amino-acid degradation; L-phenylalanine degradation; acetoacetate and fumarate from L-phenylalanine: step 3/6.</text>
</comment>
<evidence type="ECO:0000256" key="1">
    <source>
        <dbReference type="ARBA" id="ARBA00001962"/>
    </source>
</evidence>
<dbReference type="PANTHER" id="PTHR11959:SF1">
    <property type="entry name" value="4-HYDROXYPHENYLPYRUVATE DIOXYGENASE"/>
    <property type="match status" value="1"/>
</dbReference>
<dbReference type="NCBIfam" id="TIGR01263">
    <property type="entry name" value="4HPPD"/>
    <property type="match status" value="1"/>
</dbReference>
<evidence type="ECO:0000256" key="3">
    <source>
        <dbReference type="ARBA" id="ARBA00005877"/>
    </source>
</evidence>
<dbReference type="GO" id="GO:0006572">
    <property type="term" value="P:L-tyrosine catabolic process"/>
    <property type="evidence" value="ECO:0007669"/>
    <property type="project" value="UniProtKB-KW"/>
</dbReference>
<evidence type="ECO:0000313" key="11">
    <source>
        <dbReference type="EMBL" id="CAD8769600.1"/>
    </source>
</evidence>
<evidence type="ECO:0000256" key="2">
    <source>
        <dbReference type="ARBA" id="ARBA00005162"/>
    </source>
</evidence>
<evidence type="ECO:0000256" key="9">
    <source>
        <dbReference type="ARBA" id="ARBA00023232"/>
    </source>
</evidence>
<reference evidence="11" key="1">
    <citation type="submission" date="2021-01" db="EMBL/GenBank/DDBJ databases">
        <authorList>
            <person name="Corre E."/>
            <person name="Pelletier E."/>
            <person name="Niang G."/>
            <person name="Scheremetjew M."/>
            <person name="Finn R."/>
            <person name="Kale V."/>
            <person name="Holt S."/>
            <person name="Cochrane G."/>
            <person name="Meng A."/>
            <person name="Brown T."/>
            <person name="Cohen L."/>
        </authorList>
    </citation>
    <scope>NUCLEOTIDE SEQUENCE</scope>
    <source>
        <strain evidence="11">SAG 63-3</strain>
    </source>
</reference>
<dbReference type="InterPro" id="IPR041735">
    <property type="entry name" value="4OHPhenylPyrv_dOase_C"/>
</dbReference>
<dbReference type="CDD" id="cd08342">
    <property type="entry name" value="HPPD_N_like"/>
    <property type="match status" value="1"/>
</dbReference>